<dbReference type="Proteomes" id="UP000229753">
    <property type="component" value="Unassembled WGS sequence"/>
</dbReference>
<dbReference type="Gene3D" id="1.20.58.340">
    <property type="entry name" value="Magnesium transport protein CorA, transmembrane region"/>
    <property type="match status" value="2"/>
</dbReference>
<dbReference type="GO" id="GO:0005886">
    <property type="term" value="C:plasma membrane"/>
    <property type="evidence" value="ECO:0007669"/>
    <property type="project" value="UniProtKB-SubCell"/>
</dbReference>
<feature type="transmembrane region" description="Helical" evidence="8">
    <location>
        <begin position="198"/>
        <end position="219"/>
    </location>
</feature>
<evidence type="ECO:0000313" key="9">
    <source>
        <dbReference type="EMBL" id="PIZ47043.1"/>
    </source>
</evidence>
<feature type="non-terminal residue" evidence="9">
    <location>
        <position position="1"/>
    </location>
</feature>
<evidence type="ECO:0000256" key="5">
    <source>
        <dbReference type="ARBA" id="ARBA00022692"/>
    </source>
</evidence>
<keyword evidence="5 8" id="KW-0812">Transmembrane</keyword>
<evidence type="ECO:0000256" key="1">
    <source>
        <dbReference type="ARBA" id="ARBA00004651"/>
    </source>
</evidence>
<keyword evidence="7 8" id="KW-0472">Membrane</keyword>
<dbReference type="EMBL" id="PFNO01000193">
    <property type="protein sequence ID" value="PIZ47043.1"/>
    <property type="molecule type" value="Genomic_DNA"/>
</dbReference>
<dbReference type="GO" id="GO:0015087">
    <property type="term" value="F:cobalt ion transmembrane transporter activity"/>
    <property type="evidence" value="ECO:0007669"/>
    <property type="project" value="TreeGrafter"/>
</dbReference>
<dbReference type="AlphaFoldDB" id="A0A2M7TK11"/>
<dbReference type="SUPFAM" id="SSF143865">
    <property type="entry name" value="CorA soluble domain-like"/>
    <property type="match status" value="1"/>
</dbReference>
<evidence type="ECO:0008006" key="11">
    <source>
        <dbReference type="Google" id="ProtNLM"/>
    </source>
</evidence>
<keyword evidence="6 8" id="KW-1133">Transmembrane helix</keyword>
<dbReference type="PANTHER" id="PTHR46494:SF1">
    <property type="entry name" value="CORA FAMILY METAL ION TRANSPORTER (EUROFUNG)"/>
    <property type="match status" value="1"/>
</dbReference>
<organism evidence="9 10">
    <name type="scientific">Candidatus Woesebacteria bacterium CG_4_10_14_0_2_um_filter_39_14</name>
    <dbReference type="NCBI Taxonomy" id="1975054"/>
    <lineage>
        <taxon>Bacteria</taxon>
        <taxon>Candidatus Woeseibacteriota</taxon>
    </lineage>
</organism>
<dbReference type="Gene3D" id="3.30.460.20">
    <property type="entry name" value="CorA soluble domain-like"/>
    <property type="match status" value="1"/>
</dbReference>
<reference evidence="10" key="1">
    <citation type="submission" date="2017-09" db="EMBL/GenBank/DDBJ databases">
        <title>Depth-based differentiation of microbial function through sediment-hosted aquifers and enrichment of novel symbionts in the deep terrestrial subsurface.</title>
        <authorList>
            <person name="Probst A.J."/>
            <person name="Ladd B."/>
            <person name="Jarett J.K."/>
            <person name="Geller-Mcgrath D.E."/>
            <person name="Sieber C.M.K."/>
            <person name="Emerson J.B."/>
            <person name="Anantharaman K."/>
            <person name="Thomas B.C."/>
            <person name="Malmstrom R."/>
            <person name="Stieglmeier M."/>
            <person name="Klingl A."/>
            <person name="Woyke T."/>
            <person name="Ryan C.M."/>
            <person name="Banfield J.F."/>
        </authorList>
    </citation>
    <scope>NUCLEOTIDE SEQUENCE [LARGE SCALE GENOMIC DNA]</scope>
</reference>
<dbReference type="SUPFAM" id="SSF144083">
    <property type="entry name" value="Magnesium transport protein CorA, transmembrane region"/>
    <property type="match status" value="1"/>
</dbReference>
<gene>
    <name evidence="9" type="ORF">COY29_05700</name>
</gene>
<dbReference type="GO" id="GO:0015095">
    <property type="term" value="F:magnesium ion transmembrane transporter activity"/>
    <property type="evidence" value="ECO:0007669"/>
    <property type="project" value="TreeGrafter"/>
</dbReference>
<accession>A0A2M7TK11</accession>
<evidence type="ECO:0000313" key="10">
    <source>
        <dbReference type="Proteomes" id="UP000229753"/>
    </source>
</evidence>
<dbReference type="InterPro" id="IPR002523">
    <property type="entry name" value="MgTranspt_CorA/ZnTranspt_ZntB"/>
</dbReference>
<evidence type="ECO:0000256" key="2">
    <source>
        <dbReference type="ARBA" id="ARBA00009765"/>
    </source>
</evidence>
<keyword evidence="3" id="KW-0813">Transport</keyword>
<dbReference type="Pfam" id="PF01544">
    <property type="entry name" value="CorA"/>
    <property type="match status" value="1"/>
</dbReference>
<comment type="caution">
    <text evidence="9">The sequence shown here is derived from an EMBL/GenBank/DDBJ whole genome shotgun (WGS) entry which is preliminary data.</text>
</comment>
<dbReference type="InterPro" id="IPR045861">
    <property type="entry name" value="CorA_cytoplasmic_dom"/>
</dbReference>
<dbReference type="GO" id="GO:0050897">
    <property type="term" value="F:cobalt ion binding"/>
    <property type="evidence" value="ECO:0007669"/>
    <property type="project" value="TreeGrafter"/>
</dbReference>
<evidence type="ECO:0000256" key="4">
    <source>
        <dbReference type="ARBA" id="ARBA00022475"/>
    </source>
</evidence>
<evidence type="ECO:0000256" key="7">
    <source>
        <dbReference type="ARBA" id="ARBA00023136"/>
    </source>
</evidence>
<sequence length="255" mass="29907">QFESYLFLVMYTPIFNAKKRTTKAVELDIIITKNHVITVHNQSMEPLNIFAERLSNSEEKGRIFGATSGHLLYWIVEDILGFAERQLIHISKNISHVEDNMFKSVSRDMIREISTIKRDVLDFRMAIRPLYRIFNSLHERTHVLWSDDLDIKIYFTDLVGDYNRLWYEIDNYADTLDALEKTNINLINDKTNTIVKMFTIMSFLTFPAMLVATILQINTKTNPILGNPNDFWIILGIVIMTILAMLTYFKSRKWL</sequence>
<evidence type="ECO:0000256" key="6">
    <source>
        <dbReference type="ARBA" id="ARBA00022989"/>
    </source>
</evidence>
<keyword evidence="4" id="KW-1003">Cell membrane</keyword>
<dbReference type="InterPro" id="IPR045863">
    <property type="entry name" value="CorA_TM1_TM2"/>
</dbReference>
<proteinExistence type="inferred from homology"/>
<comment type="subcellular location">
    <subcellularLocation>
        <location evidence="1">Cell membrane</location>
        <topology evidence="1">Multi-pass membrane protein</topology>
    </subcellularLocation>
</comment>
<protein>
    <recommendedName>
        <fullName evidence="11">Magnesium transporter CorA</fullName>
    </recommendedName>
</protein>
<evidence type="ECO:0000256" key="8">
    <source>
        <dbReference type="SAM" id="Phobius"/>
    </source>
</evidence>
<dbReference type="PANTHER" id="PTHR46494">
    <property type="entry name" value="CORA FAMILY METAL ION TRANSPORTER (EUROFUNG)"/>
    <property type="match status" value="1"/>
</dbReference>
<feature type="transmembrane region" description="Helical" evidence="8">
    <location>
        <begin position="231"/>
        <end position="249"/>
    </location>
</feature>
<evidence type="ECO:0000256" key="3">
    <source>
        <dbReference type="ARBA" id="ARBA00022448"/>
    </source>
</evidence>
<dbReference type="GO" id="GO:0000287">
    <property type="term" value="F:magnesium ion binding"/>
    <property type="evidence" value="ECO:0007669"/>
    <property type="project" value="TreeGrafter"/>
</dbReference>
<comment type="similarity">
    <text evidence="2">Belongs to the CorA metal ion transporter (MIT) (TC 1.A.35) family.</text>
</comment>
<name>A0A2M7TK11_9BACT</name>